<dbReference type="AlphaFoldDB" id="M1ZN82"/>
<sequence>FMDGGKFVEEASPDVFFTCPKEERTKEFLKKVL</sequence>
<accession>M1ZN82</accession>
<proteinExistence type="predicted"/>
<organism evidence="1 2">
    <name type="scientific">Clostridium botulinum CFSAN001627</name>
    <dbReference type="NCBI Taxonomy" id="1232189"/>
    <lineage>
        <taxon>Bacteria</taxon>
        <taxon>Bacillati</taxon>
        <taxon>Bacillota</taxon>
        <taxon>Clostridia</taxon>
        <taxon>Eubacteriales</taxon>
        <taxon>Clostridiaceae</taxon>
        <taxon>Clostridium</taxon>
    </lineage>
</organism>
<name>M1ZN82_CLOBO</name>
<protein>
    <submittedName>
        <fullName evidence="1">Polar amino acid ABC transporter ATP-binding protein</fullName>
    </submittedName>
</protein>
<comment type="caution">
    <text evidence="1">The sequence shown here is derived from an EMBL/GenBank/DDBJ whole genome shotgun (WGS) entry which is preliminary data.</text>
</comment>
<evidence type="ECO:0000313" key="1">
    <source>
        <dbReference type="EMBL" id="EKN39343.1"/>
    </source>
</evidence>
<reference evidence="1 2" key="2">
    <citation type="submission" date="2013-03" db="EMBL/GenBank/DDBJ databases">
        <title>Diversity in Clostridium botulinum.</title>
        <authorList>
            <person name="Timme R.E."/>
            <person name="Allard M."/>
            <person name="Luo Y."/>
            <person name="Strain E."/>
            <person name="Gonzalez-Escalona N."/>
            <person name="Brown E."/>
        </authorList>
    </citation>
    <scope>NUCLEOTIDE SEQUENCE [LARGE SCALE GENOMIC DNA]</scope>
    <source>
        <strain evidence="1 2">CFSAN001627</strain>
    </source>
</reference>
<reference evidence="1 2" key="1">
    <citation type="submission" date="2012-10" db="EMBL/GenBank/DDBJ databases">
        <authorList>
            <person name="Strain E.A."/>
            <person name="Brown E."/>
            <person name="Allard M.W."/>
            <person name="Gonzalez-Escalona N."/>
            <person name="Timme R."/>
        </authorList>
    </citation>
    <scope>NUCLEOTIDE SEQUENCE [LARGE SCALE GENOMIC DNA]</scope>
    <source>
        <strain evidence="1 2">CFSAN001627</strain>
    </source>
</reference>
<keyword evidence="1" id="KW-0067">ATP-binding</keyword>
<dbReference type="Proteomes" id="UP000011944">
    <property type="component" value="Unassembled WGS sequence"/>
</dbReference>
<evidence type="ECO:0000313" key="2">
    <source>
        <dbReference type="Proteomes" id="UP000011944"/>
    </source>
</evidence>
<dbReference type="EMBL" id="AMXI01001433">
    <property type="protein sequence ID" value="EKN39343.1"/>
    <property type="molecule type" value="Genomic_DNA"/>
</dbReference>
<feature type="non-terminal residue" evidence="1">
    <location>
        <position position="1"/>
    </location>
</feature>
<dbReference type="GO" id="GO:0005524">
    <property type="term" value="F:ATP binding"/>
    <property type="evidence" value="ECO:0007669"/>
    <property type="project" value="UniProtKB-KW"/>
</dbReference>
<gene>
    <name evidence="1" type="ORF">CFSAN001627_22864</name>
</gene>
<keyword evidence="1" id="KW-0547">Nucleotide-binding</keyword>